<feature type="transmembrane region" description="Helical" evidence="3">
    <location>
        <begin position="22"/>
        <end position="44"/>
    </location>
</feature>
<feature type="transmembrane region" description="Helical" evidence="3">
    <location>
        <begin position="807"/>
        <end position="826"/>
    </location>
</feature>
<reference evidence="5 6" key="1">
    <citation type="journal article" date="2015" name="Sci. Rep.">
        <title>Genome of the facultative scuticociliatosis pathogen Pseudocohnilembus persalinus provides insight into its virulence through horizontal gene transfer.</title>
        <authorList>
            <person name="Xiong J."/>
            <person name="Wang G."/>
            <person name="Cheng J."/>
            <person name="Tian M."/>
            <person name="Pan X."/>
            <person name="Warren A."/>
            <person name="Jiang C."/>
            <person name="Yuan D."/>
            <person name="Miao W."/>
        </authorList>
    </citation>
    <scope>NUCLEOTIDE SEQUENCE [LARGE SCALE GENOMIC DNA]</scope>
    <source>
        <strain evidence="5">36N120E</strain>
    </source>
</reference>
<organism evidence="5 6">
    <name type="scientific">Pseudocohnilembus persalinus</name>
    <name type="common">Ciliate</name>
    <dbReference type="NCBI Taxonomy" id="266149"/>
    <lineage>
        <taxon>Eukaryota</taxon>
        <taxon>Sar</taxon>
        <taxon>Alveolata</taxon>
        <taxon>Ciliophora</taxon>
        <taxon>Intramacronucleata</taxon>
        <taxon>Oligohymenophorea</taxon>
        <taxon>Scuticociliatia</taxon>
        <taxon>Philasterida</taxon>
        <taxon>Pseudocohnilembidae</taxon>
        <taxon>Pseudocohnilembus</taxon>
    </lineage>
</organism>
<keyword evidence="3" id="KW-0472">Membrane</keyword>
<dbReference type="PROSITE" id="PS50112">
    <property type="entry name" value="PAS"/>
    <property type="match status" value="1"/>
</dbReference>
<dbReference type="PANTHER" id="PTHR31600">
    <property type="entry name" value="TINY MACROCYSTS PROTEIN B-RELATED"/>
    <property type="match status" value="1"/>
</dbReference>
<feature type="compositionally biased region" description="Basic and acidic residues" evidence="2">
    <location>
        <begin position="1415"/>
        <end position="1425"/>
    </location>
</feature>
<keyword evidence="1" id="KW-0175">Coiled coil</keyword>
<feature type="compositionally biased region" description="Polar residues" evidence="2">
    <location>
        <begin position="1426"/>
        <end position="1438"/>
    </location>
</feature>
<dbReference type="InterPro" id="IPR052994">
    <property type="entry name" value="Tiny_macrocysts_regulators"/>
</dbReference>
<dbReference type="EMBL" id="LDAU01000027">
    <property type="protein sequence ID" value="KRX10486.1"/>
    <property type="molecule type" value="Genomic_DNA"/>
</dbReference>
<feature type="transmembrane region" description="Helical" evidence="3">
    <location>
        <begin position="1106"/>
        <end position="1125"/>
    </location>
</feature>
<dbReference type="InterPro" id="IPR035965">
    <property type="entry name" value="PAS-like_dom_sf"/>
</dbReference>
<dbReference type="NCBIfam" id="TIGR00229">
    <property type="entry name" value="sensory_box"/>
    <property type="match status" value="1"/>
</dbReference>
<feature type="coiled-coil region" evidence="1">
    <location>
        <begin position="179"/>
        <end position="206"/>
    </location>
</feature>
<evidence type="ECO:0000256" key="2">
    <source>
        <dbReference type="SAM" id="MobiDB-lite"/>
    </source>
</evidence>
<keyword evidence="3" id="KW-0812">Transmembrane</keyword>
<name>A0A0V0R7K3_PSEPJ</name>
<proteinExistence type="predicted"/>
<dbReference type="PANTHER" id="PTHR31600:SF2">
    <property type="entry name" value="GAMETE ENRICHED GENE 10 PROTEIN-RELATED"/>
    <property type="match status" value="1"/>
</dbReference>
<evidence type="ECO:0000259" key="4">
    <source>
        <dbReference type="PROSITE" id="PS50112"/>
    </source>
</evidence>
<evidence type="ECO:0000256" key="3">
    <source>
        <dbReference type="SAM" id="Phobius"/>
    </source>
</evidence>
<accession>A0A0V0R7K3</accession>
<comment type="caution">
    <text evidence="5">The sequence shown here is derived from an EMBL/GenBank/DDBJ whole genome shotgun (WGS) entry which is preliminary data.</text>
</comment>
<keyword evidence="3" id="KW-1133">Transmembrane helix</keyword>
<dbReference type="InParanoid" id="A0A0V0R7K3"/>
<dbReference type="OrthoDB" id="312575at2759"/>
<feature type="transmembrane region" description="Helical" evidence="3">
    <location>
        <begin position="1345"/>
        <end position="1363"/>
    </location>
</feature>
<gene>
    <name evidence="5" type="ORF">PPERSA_08788</name>
</gene>
<dbReference type="OMA" id="RADAIMQ"/>
<feature type="transmembrane region" description="Helical" evidence="3">
    <location>
        <begin position="120"/>
        <end position="141"/>
    </location>
</feature>
<dbReference type="Gene3D" id="3.30.450.20">
    <property type="entry name" value="PAS domain"/>
    <property type="match status" value="1"/>
</dbReference>
<feature type="region of interest" description="Disordered" evidence="2">
    <location>
        <begin position="1415"/>
        <end position="1438"/>
    </location>
</feature>
<feature type="domain" description="PAS" evidence="4">
    <location>
        <begin position="294"/>
        <end position="364"/>
    </location>
</feature>
<dbReference type="Pfam" id="PF25474">
    <property type="entry name" value="TPR_TmcB"/>
    <property type="match status" value="1"/>
</dbReference>
<dbReference type="SUPFAM" id="SSF55785">
    <property type="entry name" value="PYP-like sensor domain (PAS domain)"/>
    <property type="match status" value="1"/>
</dbReference>
<dbReference type="InterPro" id="IPR000014">
    <property type="entry name" value="PAS"/>
</dbReference>
<keyword evidence="6" id="KW-1185">Reference proteome</keyword>
<dbReference type="InterPro" id="IPR057352">
    <property type="entry name" value="TPR_TmcB/C"/>
</dbReference>
<sequence>MKCSEGKLLFFQNVECWSGNHIFHVFMGVLSSLLFLNLVSKIILTNFEGGANTKDKTAKLSGKHNYDFLIYQFLVVLAYIVLDDSSYVFIVLALYFAGSLIIFLLFHFNSPYYNNNCAKLWNVLTALNFWTQFSVAFSYLASSIVDGMIIYKQQALLELSHAEENSPPFDISFTIFRLKMIIEKEIMAEQKQIKQQNKQIEEGLQQLDIISQMRFQALERKLRQQIETSTQYHMEFWSSMSEDAPDIRKIERVSKYQDEVIHDQQRANEIMKRTIGLTHHQRFKIRNKKDINDQEEEEIENIESLPKVTISLEGDSLGMIINVNLAICSMFGYNKNELVNMKINQLMPYIYAQHHDEFLEKFLETQSLSYFKQERIVYYQNNQGLIFPSSLKVHQIETLQNGIQLVGTFKQDNIFKPTAYILIDNEFIIDSVSSSCLHYFNLDKKNLFQMDHDITRIFPYIKAKQEAYIGKNSMQYIDYKPLSWCVNDQFKSNIKNQQNYQYKCSLHPILLQNGDQLGYLAKFEMVRPNQDGNITSNLSQDLSFYQENKNQKIKQLYKRDMVNFRLNQRKFMFGFLPRGVIFVPKYVGEIIDVEPENENQTDREETANITQGSLALNNSIVSKNSKKQYQQSNDEYFIYLPQKRRKLFAEQQDKKPTISNKFQILKKKITSGEYKVNDQKTQSQGIQSNEDFYQITENGQKDKIQESNDKISLLHKTKKDIDYAKGIRVVRLYKGNYSNAADFEKTEDNEDLENQEESLFKINEYDDKKGDVKVSHNFTDILKNKRSINKLILFRIEPIQIIYLTRYVISVLFVLFIVALIEFFIIKSQYSTIDKNLSLISYSNKKNSDLQGILGNVRDLRLLNEGVFDYLNQEQKNNYYQELKEEMEGLLFEIDLLKNFLYNNSVDLQKELYNLLYEDEIKMFYSEEKYEMDGLNSGTEKIISKAHTLQSSDLNEFTWDNSNVYFVEYNLFNDFFQGCIRSSFLYVDNLDKLTTDQAVVLLIILVAVSAVITLTVVLIYPVLYKINQSKTGIFELFLEIKGKIVSELQNQCENFLYQLRQDEDDQGSVGDMEKNQLVDEDQEAETGLIKQRKKKRFINKIENKTINIFVKFFFGVIMLELYYIYNFYDANQLLNNLQKIIPELNKTQISESFYGFIENAEKQILINDTRLIWNQEPVEYVITGVERIYKLDSDILKLHSENLQILSQNYKDNFQQIITLDPCPTLYNNDLIENISECQKFADSTVAQGITVASTRFFENLRQILNLYQYIEEGTFTWSDYSDLNFQTVTGDTQKDQKLNLFNLEESREVRGMQGVYLKQSYRFLNKQLQESLVSKLDTSKIQRIFLIFAFFLLEILMFIIFWKVMVVNKINKEIWVSRALLTIIPHNTIVKLKGVKRYLRILFQSINKQKSKEDQVNESHRFKDNNNQNQKTDLYTL</sequence>
<feature type="transmembrane region" description="Helical" evidence="3">
    <location>
        <begin position="65"/>
        <end position="82"/>
    </location>
</feature>
<dbReference type="Pfam" id="PF13426">
    <property type="entry name" value="PAS_9"/>
    <property type="match status" value="1"/>
</dbReference>
<evidence type="ECO:0000256" key="1">
    <source>
        <dbReference type="SAM" id="Coils"/>
    </source>
</evidence>
<evidence type="ECO:0000313" key="6">
    <source>
        <dbReference type="Proteomes" id="UP000054937"/>
    </source>
</evidence>
<evidence type="ECO:0000313" key="5">
    <source>
        <dbReference type="EMBL" id="KRX10486.1"/>
    </source>
</evidence>
<dbReference type="Proteomes" id="UP000054937">
    <property type="component" value="Unassembled WGS sequence"/>
</dbReference>
<feature type="transmembrane region" description="Helical" evidence="3">
    <location>
        <begin position="999"/>
        <end position="1023"/>
    </location>
</feature>
<dbReference type="CDD" id="cd00130">
    <property type="entry name" value="PAS"/>
    <property type="match status" value="1"/>
</dbReference>
<protein>
    <submittedName>
        <fullName evidence="5">PAS domain</fullName>
    </submittedName>
</protein>
<feature type="transmembrane region" description="Helical" evidence="3">
    <location>
        <begin position="88"/>
        <end position="108"/>
    </location>
</feature>